<comment type="caution">
    <text evidence="1">The sequence shown here is derived from an EMBL/GenBank/DDBJ whole genome shotgun (WGS) entry which is preliminary data.</text>
</comment>
<proteinExistence type="predicted"/>
<organism evidence="1 2">
    <name type="scientific">Candidatus Dojkabacteria bacterium</name>
    <dbReference type="NCBI Taxonomy" id="2099670"/>
    <lineage>
        <taxon>Bacteria</taxon>
        <taxon>Candidatus Dojkabacteria</taxon>
    </lineage>
</organism>
<evidence type="ECO:0008006" key="3">
    <source>
        <dbReference type="Google" id="ProtNLM"/>
    </source>
</evidence>
<dbReference type="Proteomes" id="UP000554004">
    <property type="component" value="Unassembled WGS sequence"/>
</dbReference>
<feature type="non-terminal residue" evidence="1">
    <location>
        <position position="53"/>
    </location>
</feature>
<gene>
    <name evidence="1" type="ORF">GX618_00235</name>
</gene>
<evidence type="ECO:0000313" key="1">
    <source>
        <dbReference type="EMBL" id="NLE30692.1"/>
    </source>
</evidence>
<dbReference type="AlphaFoldDB" id="A0A847ESI2"/>
<evidence type="ECO:0000313" key="2">
    <source>
        <dbReference type="Proteomes" id="UP000554004"/>
    </source>
</evidence>
<reference evidence="1 2" key="1">
    <citation type="journal article" date="2020" name="Biotechnol. Biofuels">
        <title>New insights from the biogas microbiome by comprehensive genome-resolved metagenomics of nearly 1600 species originating from multiple anaerobic digesters.</title>
        <authorList>
            <person name="Campanaro S."/>
            <person name="Treu L."/>
            <person name="Rodriguez-R L.M."/>
            <person name="Kovalovszki A."/>
            <person name="Ziels R.M."/>
            <person name="Maus I."/>
            <person name="Zhu X."/>
            <person name="Kougias P.G."/>
            <person name="Basile A."/>
            <person name="Luo G."/>
            <person name="Schluter A."/>
            <person name="Konstantinidis K.T."/>
            <person name="Angelidaki I."/>
        </authorList>
    </citation>
    <scope>NUCLEOTIDE SEQUENCE [LARGE SCALE GENOMIC DNA]</scope>
    <source>
        <strain evidence="1">AS06rmzACSIP_421</strain>
    </source>
</reference>
<protein>
    <recommendedName>
        <fullName evidence="3">Pilus assembly protein PilM</fullName>
    </recommendedName>
</protein>
<accession>A0A847ESI2</accession>
<name>A0A847ESI2_9BACT</name>
<sequence>MAKLPDHVGIDFGTHTVKAVELKNISSKPELANLGVQLTPKGVINSEERQDQK</sequence>
<dbReference type="Gene3D" id="3.30.420.40">
    <property type="match status" value="1"/>
</dbReference>
<dbReference type="EMBL" id="JAAZAL010000011">
    <property type="protein sequence ID" value="NLE30692.1"/>
    <property type="molecule type" value="Genomic_DNA"/>
</dbReference>